<evidence type="ECO:0000313" key="5">
    <source>
        <dbReference type="Proteomes" id="UP001152607"/>
    </source>
</evidence>
<dbReference type="InterPro" id="IPR057571">
    <property type="entry name" value="SDR_PhqE-like"/>
</dbReference>
<keyword evidence="3" id="KW-0560">Oxidoreductase</keyword>
<keyword evidence="2" id="KW-0521">NADP</keyword>
<dbReference type="SUPFAM" id="SSF51735">
    <property type="entry name" value="NAD(P)-binding Rossmann-fold domains"/>
    <property type="match status" value="1"/>
</dbReference>
<dbReference type="InterPro" id="IPR036291">
    <property type="entry name" value="NAD(P)-bd_dom_sf"/>
</dbReference>
<dbReference type="Pfam" id="PF23441">
    <property type="entry name" value="SDR"/>
    <property type="match status" value="1"/>
</dbReference>
<evidence type="ECO:0008006" key="6">
    <source>
        <dbReference type="Google" id="ProtNLM"/>
    </source>
</evidence>
<keyword evidence="5" id="KW-1185">Reference proteome</keyword>
<dbReference type="PRINTS" id="PR00081">
    <property type="entry name" value="GDHRDH"/>
</dbReference>
<evidence type="ECO:0000256" key="1">
    <source>
        <dbReference type="ARBA" id="ARBA00006484"/>
    </source>
</evidence>
<dbReference type="PANTHER" id="PTHR43477:SF1">
    <property type="entry name" value="DIHYDROANTICAPSIN 7-DEHYDROGENASE"/>
    <property type="match status" value="1"/>
</dbReference>
<accession>A0A9W4XQY3</accession>
<protein>
    <recommendedName>
        <fullName evidence="6">NAD(P)-binding protein</fullName>
    </recommendedName>
</protein>
<dbReference type="InterPro" id="IPR051122">
    <property type="entry name" value="SDR_DHRS6-like"/>
</dbReference>
<dbReference type="AlphaFoldDB" id="A0A9W4XQY3"/>
<comment type="similarity">
    <text evidence="1">Belongs to the short-chain dehydrogenases/reductases (SDR) family.</text>
</comment>
<organism evidence="4 5">
    <name type="scientific">Periconia digitata</name>
    <dbReference type="NCBI Taxonomy" id="1303443"/>
    <lineage>
        <taxon>Eukaryota</taxon>
        <taxon>Fungi</taxon>
        <taxon>Dikarya</taxon>
        <taxon>Ascomycota</taxon>
        <taxon>Pezizomycotina</taxon>
        <taxon>Dothideomycetes</taxon>
        <taxon>Pleosporomycetidae</taxon>
        <taxon>Pleosporales</taxon>
        <taxon>Massarineae</taxon>
        <taxon>Periconiaceae</taxon>
        <taxon>Periconia</taxon>
    </lineage>
</organism>
<comment type="caution">
    <text evidence="4">The sequence shown here is derived from an EMBL/GenBank/DDBJ whole genome shotgun (WGS) entry which is preliminary data.</text>
</comment>
<dbReference type="Gene3D" id="3.40.50.720">
    <property type="entry name" value="NAD(P)-binding Rossmann-like Domain"/>
    <property type="match status" value="1"/>
</dbReference>
<gene>
    <name evidence="4" type="ORF">PDIGIT_LOCUS14202</name>
</gene>
<evidence type="ECO:0000313" key="4">
    <source>
        <dbReference type="EMBL" id="CAI6341014.1"/>
    </source>
</evidence>
<dbReference type="Proteomes" id="UP001152607">
    <property type="component" value="Unassembled WGS sequence"/>
</dbReference>
<dbReference type="EMBL" id="CAOQHR010000011">
    <property type="protein sequence ID" value="CAI6341014.1"/>
    <property type="molecule type" value="Genomic_DNA"/>
</dbReference>
<evidence type="ECO:0000256" key="2">
    <source>
        <dbReference type="ARBA" id="ARBA00022857"/>
    </source>
</evidence>
<dbReference type="OrthoDB" id="294295at2759"/>
<name>A0A9W4XQY3_9PLEO</name>
<evidence type="ECO:0000256" key="3">
    <source>
        <dbReference type="ARBA" id="ARBA00023002"/>
    </source>
</evidence>
<sequence>MPDQTKYTTKLSNARVLIIGGTSGLGYGLAEALLESNATIALASSTPSRLSSAKASLLASYPSKASNISTFTVDLSQPATLDAQLSSLFESAVKEIGGDEGMLDHVVYTAGDALFMTSIEDLDIDKVIAAGSLRFFAPLMAAKYVQRYVRKDAASSYTITSGAVGEKPNKNWSVVASYAGGQHAMIRNLAVDLKPVRVNGVAPGAVDTEMWKMGEEAKKKMFEGIGAGLLTGRVGRVEDVVESYLAVLKDGNMVGTMIRSDGGHTIV</sequence>
<dbReference type="CDD" id="cd05233">
    <property type="entry name" value="SDR_c"/>
    <property type="match status" value="1"/>
</dbReference>
<proteinExistence type="inferred from homology"/>
<dbReference type="PANTHER" id="PTHR43477">
    <property type="entry name" value="DIHYDROANTICAPSIN 7-DEHYDROGENASE"/>
    <property type="match status" value="1"/>
</dbReference>
<dbReference type="GO" id="GO:0016491">
    <property type="term" value="F:oxidoreductase activity"/>
    <property type="evidence" value="ECO:0007669"/>
    <property type="project" value="UniProtKB-KW"/>
</dbReference>
<dbReference type="InterPro" id="IPR002347">
    <property type="entry name" value="SDR_fam"/>
</dbReference>
<reference evidence="4" key="1">
    <citation type="submission" date="2023-01" db="EMBL/GenBank/DDBJ databases">
        <authorList>
            <person name="Van Ghelder C."/>
            <person name="Rancurel C."/>
        </authorList>
    </citation>
    <scope>NUCLEOTIDE SEQUENCE</scope>
    <source>
        <strain evidence="4">CNCM I-4278</strain>
    </source>
</reference>